<reference evidence="4 5" key="3">
    <citation type="submission" date="2019-12" db="UniProtKB">
        <authorList>
            <consortium name="WormBaseParasite"/>
        </authorList>
    </citation>
    <scope>IDENTIFICATION</scope>
</reference>
<dbReference type="SUPFAM" id="SSF53098">
    <property type="entry name" value="Ribonuclease H-like"/>
    <property type="match status" value="1"/>
</dbReference>
<evidence type="ECO:0000313" key="3">
    <source>
        <dbReference type="Proteomes" id="UP000046395"/>
    </source>
</evidence>
<name>A0A5S6Q5D8_TRIMR</name>
<evidence type="ECO:0000256" key="1">
    <source>
        <dbReference type="SAM" id="MobiDB-lite"/>
    </source>
</evidence>
<dbReference type="AlphaFoldDB" id="A0A5S6Q5D8"/>
<feature type="region of interest" description="Disordered" evidence="1">
    <location>
        <begin position="303"/>
        <end position="325"/>
    </location>
</feature>
<evidence type="ECO:0000259" key="2">
    <source>
        <dbReference type="PROSITE" id="PS50994"/>
    </source>
</evidence>
<keyword evidence="3" id="KW-1185">Reference proteome</keyword>
<dbReference type="STRING" id="70415.A0A5S6Q5D8"/>
<dbReference type="GO" id="GO:0003676">
    <property type="term" value="F:nucleic acid binding"/>
    <property type="evidence" value="ECO:0007669"/>
    <property type="project" value="InterPro"/>
</dbReference>
<dbReference type="Gene3D" id="2.30.30.140">
    <property type="match status" value="1"/>
</dbReference>
<dbReference type="InterPro" id="IPR050951">
    <property type="entry name" value="Retrovirus_Pol_polyprotein"/>
</dbReference>
<dbReference type="WBParaSite" id="TMUE_0000002476.1">
    <property type="protein sequence ID" value="TMUE_0000002476.1"/>
    <property type="gene ID" value="WBGene00298315"/>
</dbReference>
<organism evidence="3 4">
    <name type="scientific">Trichuris muris</name>
    <name type="common">Mouse whipworm</name>
    <dbReference type="NCBI Taxonomy" id="70415"/>
    <lineage>
        <taxon>Eukaryota</taxon>
        <taxon>Metazoa</taxon>
        <taxon>Ecdysozoa</taxon>
        <taxon>Nematoda</taxon>
        <taxon>Enoplea</taxon>
        <taxon>Dorylaimia</taxon>
        <taxon>Trichinellida</taxon>
        <taxon>Trichuridae</taxon>
        <taxon>Trichuris</taxon>
    </lineage>
</organism>
<feature type="domain" description="Integrase catalytic" evidence="2">
    <location>
        <begin position="1"/>
        <end position="160"/>
    </location>
</feature>
<evidence type="ECO:0000313" key="4">
    <source>
        <dbReference type="WBParaSite" id="TMUE_0000002476.1"/>
    </source>
</evidence>
<dbReference type="GO" id="GO:0015074">
    <property type="term" value="P:DNA integration"/>
    <property type="evidence" value="ECO:0007669"/>
    <property type="project" value="InterPro"/>
</dbReference>
<reference evidence="3" key="1">
    <citation type="submission" date="2013-11" db="EMBL/GenBank/DDBJ databases">
        <authorList>
            <person name="Aslett M."/>
        </authorList>
    </citation>
    <scope>NUCLEOTIDE SEQUENCE [LARGE SCALE GENOMIC DNA]</scope>
    <source>
        <strain evidence="3">Edinburgh</strain>
    </source>
</reference>
<dbReference type="InterPro" id="IPR012337">
    <property type="entry name" value="RNaseH-like_sf"/>
</dbReference>
<dbReference type="Proteomes" id="UP000046395">
    <property type="component" value="Unassembled WGS sequence"/>
</dbReference>
<dbReference type="PROSITE" id="PS50994">
    <property type="entry name" value="INTEGRASE"/>
    <property type="match status" value="1"/>
</dbReference>
<dbReference type="InterPro" id="IPR036397">
    <property type="entry name" value="RNaseH_sf"/>
</dbReference>
<dbReference type="PANTHER" id="PTHR37984:SF5">
    <property type="entry name" value="PROTEIN NYNRIN-LIKE"/>
    <property type="match status" value="1"/>
</dbReference>
<accession>A0A5S6Q5D8</accession>
<evidence type="ECO:0000313" key="5">
    <source>
        <dbReference type="WBParaSite" id="TMUE_1000002669.1"/>
    </source>
</evidence>
<dbReference type="WBParaSite" id="TMUE_1000002669.1">
    <property type="protein sequence ID" value="TMUE_1000002669.1"/>
    <property type="gene ID" value="WBGene00298429"/>
</dbReference>
<dbReference type="Pfam" id="PF00665">
    <property type="entry name" value="rve"/>
    <property type="match status" value="1"/>
</dbReference>
<dbReference type="PANTHER" id="PTHR37984">
    <property type="entry name" value="PROTEIN CBG26694"/>
    <property type="match status" value="1"/>
</dbReference>
<feature type="compositionally biased region" description="Low complexity" evidence="1">
    <location>
        <begin position="305"/>
        <end position="315"/>
    </location>
</feature>
<protein>
    <submittedName>
        <fullName evidence="4 5">Integrase catalytic domain-containing protein</fullName>
    </submittedName>
</protein>
<dbReference type="Gene3D" id="3.30.420.10">
    <property type="entry name" value="Ribonuclease H-like superfamily/Ribonuclease H"/>
    <property type="match status" value="1"/>
</dbReference>
<proteinExistence type="predicted"/>
<sequence length="325" mass="37349">MNMPVGDVWHTVGMDILQLPESKRGNKYLLVLHDYYSKWIEVYPMKDQMVETVVSNLIDICSRFGFPEVVHSDQGPNFESAMMKNGLEAFGVKKTRTTSYHPQGNGLVERTNRTIIQMLSTYVDRHHDWEDGLPMLLHAYHMSRHAATGVSPYLLMFGREAGPLPMYNVQPEFHMLPRDYVNECLERTARVTRFVDAHIAKAQSHQKKVYDTSAKERDSLHSGDSVLLKVPKQDKLAPKWETEWKVDEIIGPSTVSILHEDGKRRVVHVNRLQIAYRNRPVSTTKWNPPTDMHEYEAITVPLEQASATETATTTTRPSRQRLKPK</sequence>
<reference evidence="3" key="2">
    <citation type="submission" date="2014-03" db="EMBL/GenBank/DDBJ databases">
        <title>The whipworm genome and dual-species transcriptomics of an intimate host-pathogen interaction.</title>
        <authorList>
            <person name="Foth B.J."/>
            <person name="Tsai I.J."/>
            <person name="Reid A.J."/>
            <person name="Bancroft A.J."/>
            <person name="Nichol S."/>
            <person name="Tracey A."/>
            <person name="Holroyd N."/>
            <person name="Cotton J.A."/>
            <person name="Stanley E.J."/>
            <person name="Zarowiecki M."/>
            <person name="Liu J.Z."/>
            <person name="Huckvale T."/>
            <person name="Cooper P.J."/>
            <person name="Grencis R.K."/>
            <person name="Berriman M."/>
        </authorList>
    </citation>
    <scope>NUCLEOTIDE SEQUENCE [LARGE SCALE GENOMIC DNA]</scope>
    <source>
        <strain evidence="3">Edinburgh</strain>
    </source>
</reference>
<dbReference type="InterPro" id="IPR001584">
    <property type="entry name" value="Integrase_cat-core"/>
</dbReference>
<dbReference type="FunFam" id="3.30.420.10:FF:000032">
    <property type="entry name" value="Retrovirus-related Pol polyprotein from transposon 297-like Protein"/>
    <property type="match status" value="1"/>
</dbReference>